<dbReference type="InterPro" id="IPR001173">
    <property type="entry name" value="Glyco_trans_2-like"/>
</dbReference>
<evidence type="ECO:0000256" key="1">
    <source>
        <dbReference type="ARBA" id="ARBA00004141"/>
    </source>
</evidence>
<feature type="transmembrane region" description="Helical" evidence="5">
    <location>
        <begin position="283"/>
        <end position="302"/>
    </location>
</feature>
<evidence type="ECO:0000313" key="9">
    <source>
        <dbReference type="Proteomes" id="UP000035720"/>
    </source>
</evidence>
<feature type="transmembrane region" description="Helical" evidence="5">
    <location>
        <begin position="235"/>
        <end position="262"/>
    </location>
</feature>
<dbReference type="EMBL" id="CAJC01000015">
    <property type="protein sequence ID" value="CCI51641.1"/>
    <property type="molecule type" value="Genomic_DNA"/>
</dbReference>
<keyword evidence="4 5" id="KW-0472">Membrane</keyword>
<dbReference type="PANTHER" id="PTHR10859:SF114">
    <property type="entry name" value="DOLICHOL-PHOSPHATE MANNOSYLTRANSFERASE"/>
    <property type="match status" value="1"/>
</dbReference>
<dbReference type="Proteomes" id="UP000035720">
    <property type="component" value="Unassembled WGS sequence"/>
</dbReference>
<dbReference type="SUPFAM" id="SSF53448">
    <property type="entry name" value="Nucleotide-diphospho-sugar transferases"/>
    <property type="match status" value="1"/>
</dbReference>
<accession>A0A077M357</accession>
<comment type="caution">
    <text evidence="8">The sequence shown here is derived from an EMBL/GenBank/DDBJ whole genome shotgun (WGS) entry which is preliminary data.</text>
</comment>
<dbReference type="GO" id="GO:0016740">
    <property type="term" value="F:transferase activity"/>
    <property type="evidence" value="ECO:0007669"/>
    <property type="project" value="UniProtKB-KW"/>
</dbReference>
<dbReference type="Pfam" id="PF04138">
    <property type="entry name" value="GtrA_DPMS_TM"/>
    <property type="match status" value="1"/>
</dbReference>
<dbReference type="OrthoDB" id="9810303at2"/>
<dbReference type="CDD" id="cd04179">
    <property type="entry name" value="DPM_DPG-synthase_like"/>
    <property type="match status" value="1"/>
</dbReference>
<feature type="transmembrane region" description="Helical" evidence="5">
    <location>
        <begin position="308"/>
        <end position="327"/>
    </location>
</feature>
<keyword evidence="9" id="KW-1185">Reference proteome</keyword>
<feature type="domain" description="Glycosyltransferase 2-like" evidence="6">
    <location>
        <begin position="3"/>
        <end position="137"/>
    </location>
</feature>
<dbReference type="Pfam" id="PF00535">
    <property type="entry name" value="Glycos_transf_2"/>
    <property type="match status" value="1"/>
</dbReference>
<evidence type="ECO:0000259" key="7">
    <source>
        <dbReference type="Pfam" id="PF04138"/>
    </source>
</evidence>
<organism evidence="8 9">
    <name type="scientific">Nostocoides jenkinsii Ben 74</name>
    <dbReference type="NCBI Taxonomy" id="1193518"/>
    <lineage>
        <taxon>Bacteria</taxon>
        <taxon>Bacillati</taxon>
        <taxon>Actinomycetota</taxon>
        <taxon>Actinomycetes</taxon>
        <taxon>Micrococcales</taxon>
        <taxon>Intrasporangiaceae</taxon>
        <taxon>Nostocoides</taxon>
    </lineage>
</organism>
<protein>
    <submittedName>
        <fullName evidence="8">Glycosyl transferase</fullName>
    </submittedName>
</protein>
<name>A0A077M357_9MICO</name>
<evidence type="ECO:0000259" key="6">
    <source>
        <dbReference type="Pfam" id="PF00535"/>
    </source>
</evidence>
<reference evidence="8 9" key="1">
    <citation type="journal article" date="2013" name="ISME J.">
        <title>A metabolic model for members of the genus Tetrasphaera involved in enhanced biological phosphorus removal.</title>
        <authorList>
            <person name="Kristiansen R."/>
            <person name="Nguyen H.T.T."/>
            <person name="Saunders A.M."/>
            <person name="Nielsen J.L."/>
            <person name="Wimmer R."/>
            <person name="Le V.Q."/>
            <person name="McIlroy S.J."/>
            <person name="Petrovski S."/>
            <person name="Seviour R.J."/>
            <person name="Calteau A."/>
            <person name="Nielsen K.L."/>
            <person name="Nielsen P.H."/>
        </authorList>
    </citation>
    <scope>NUCLEOTIDE SEQUENCE [LARGE SCALE GENOMIC DNA]</scope>
    <source>
        <strain evidence="8 9">Ben 74</strain>
    </source>
</reference>
<evidence type="ECO:0000256" key="3">
    <source>
        <dbReference type="ARBA" id="ARBA00022989"/>
    </source>
</evidence>
<proteinExistence type="predicted"/>
<evidence type="ECO:0000256" key="5">
    <source>
        <dbReference type="SAM" id="Phobius"/>
    </source>
</evidence>
<dbReference type="Gene3D" id="3.90.550.10">
    <property type="entry name" value="Spore Coat Polysaccharide Biosynthesis Protein SpsA, Chain A"/>
    <property type="match status" value="1"/>
</dbReference>
<evidence type="ECO:0000256" key="2">
    <source>
        <dbReference type="ARBA" id="ARBA00022692"/>
    </source>
</evidence>
<gene>
    <name evidence="8" type="ORF">BN13_1110014</name>
</gene>
<dbReference type="InterPro" id="IPR007267">
    <property type="entry name" value="GtrA_DPMS_TM"/>
</dbReference>
<comment type="subcellular location">
    <subcellularLocation>
        <location evidence="1">Membrane</location>
        <topology evidence="1">Multi-pass membrane protein</topology>
    </subcellularLocation>
</comment>
<evidence type="ECO:0000313" key="8">
    <source>
        <dbReference type="EMBL" id="CCI51641.1"/>
    </source>
</evidence>
<sequence>MIVLIPSYEPDERLVALVREIRSRAAQLEVLVVDDGSGAAYRQLFEAARDAGAIVVHHAENRGKGRALKTGFWHAAAMWPGQNIVCADSDGQHTVPDILAVAARVASERDAMVLGARAFSGPVPTRSRVGNGITRRLFFLTTGVDLTDTQTGLRGYPASMLDWLDSVPGERFEYELELLLRAKPDGKRIVEVPIETVYLDGNSSSHFRPLQDSARVYAPMLRFGASSGVAAVIDYVMLFVLHALTGSLLVSVVGARATSAGANYLANRRFVFGRDSANSGRRYAALVLAILTANWALMHLLYVGAGLGLLAAKVITEGLLFFISYAVQSRLVFGRRTAPATLAADAIVPGRLTQGR</sequence>
<keyword evidence="8" id="KW-0808">Transferase</keyword>
<dbReference type="GO" id="GO:0006487">
    <property type="term" value="P:protein N-linked glycosylation"/>
    <property type="evidence" value="ECO:0007669"/>
    <property type="project" value="TreeGrafter"/>
</dbReference>
<keyword evidence="2 5" id="KW-0812">Transmembrane</keyword>
<dbReference type="AlphaFoldDB" id="A0A077M357"/>
<keyword evidence="3 5" id="KW-1133">Transmembrane helix</keyword>
<dbReference type="STRING" id="1193518.BN13_1110014"/>
<dbReference type="GO" id="GO:0016020">
    <property type="term" value="C:membrane"/>
    <property type="evidence" value="ECO:0007669"/>
    <property type="project" value="UniProtKB-SubCell"/>
</dbReference>
<dbReference type="InterPro" id="IPR029044">
    <property type="entry name" value="Nucleotide-diphossugar_trans"/>
</dbReference>
<evidence type="ECO:0000256" key="4">
    <source>
        <dbReference type="ARBA" id="ARBA00023136"/>
    </source>
</evidence>
<dbReference type="PANTHER" id="PTHR10859">
    <property type="entry name" value="GLYCOSYL TRANSFERASE"/>
    <property type="match status" value="1"/>
</dbReference>
<feature type="domain" description="GtrA/DPMS transmembrane" evidence="7">
    <location>
        <begin position="222"/>
        <end position="333"/>
    </location>
</feature>
<dbReference type="GO" id="GO:0000271">
    <property type="term" value="P:polysaccharide biosynthetic process"/>
    <property type="evidence" value="ECO:0007669"/>
    <property type="project" value="InterPro"/>
</dbReference>